<keyword evidence="12" id="KW-1133">Transmembrane helix</keyword>
<dbReference type="SMART" id="SM00388">
    <property type="entry name" value="HisKA"/>
    <property type="match status" value="1"/>
</dbReference>
<keyword evidence="7" id="KW-0547">Nucleotide-binding</keyword>
<keyword evidence="16" id="KW-1185">Reference proteome</keyword>
<dbReference type="CDD" id="cd06225">
    <property type="entry name" value="HAMP"/>
    <property type="match status" value="1"/>
</dbReference>
<feature type="transmembrane region" description="Helical" evidence="12">
    <location>
        <begin position="7"/>
        <end position="26"/>
    </location>
</feature>
<dbReference type="SUPFAM" id="SSF47384">
    <property type="entry name" value="Homodimeric domain of signal transducing histidine kinase"/>
    <property type="match status" value="1"/>
</dbReference>
<reference evidence="15 16" key="1">
    <citation type="submission" date="2019-12" db="EMBL/GenBank/DDBJ databases">
        <title>Whole-genome analyses of novel actinobacteria.</title>
        <authorList>
            <person name="Sahin N."/>
            <person name="Saygin H."/>
        </authorList>
    </citation>
    <scope>NUCLEOTIDE SEQUENCE [LARGE SCALE GENOMIC DNA]</scope>
    <source>
        <strain evidence="15 16">KC615</strain>
    </source>
</reference>
<feature type="domain" description="Histidine kinase" evidence="13">
    <location>
        <begin position="132"/>
        <end position="346"/>
    </location>
</feature>
<dbReference type="GO" id="GO:0000155">
    <property type="term" value="F:phosphorelay sensor kinase activity"/>
    <property type="evidence" value="ECO:0007669"/>
    <property type="project" value="InterPro"/>
</dbReference>
<keyword evidence="4" id="KW-1003">Cell membrane</keyword>
<evidence type="ECO:0000256" key="8">
    <source>
        <dbReference type="ARBA" id="ARBA00022777"/>
    </source>
</evidence>
<dbReference type="PANTHER" id="PTHR43711">
    <property type="entry name" value="TWO-COMPONENT HISTIDINE KINASE"/>
    <property type="match status" value="1"/>
</dbReference>
<evidence type="ECO:0000256" key="12">
    <source>
        <dbReference type="SAM" id="Phobius"/>
    </source>
</evidence>
<dbReference type="AlphaFoldDB" id="A0A6I4VVU0"/>
<evidence type="ECO:0000256" key="1">
    <source>
        <dbReference type="ARBA" id="ARBA00000085"/>
    </source>
</evidence>
<dbReference type="FunFam" id="3.30.565.10:FF:000006">
    <property type="entry name" value="Sensor histidine kinase WalK"/>
    <property type="match status" value="1"/>
</dbReference>
<dbReference type="SMART" id="SM00387">
    <property type="entry name" value="HATPase_c"/>
    <property type="match status" value="1"/>
</dbReference>
<dbReference type="InterPro" id="IPR036097">
    <property type="entry name" value="HisK_dim/P_sf"/>
</dbReference>
<dbReference type="InterPro" id="IPR050736">
    <property type="entry name" value="Sensor_HK_Regulatory"/>
</dbReference>
<dbReference type="CDD" id="cd00075">
    <property type="entry name" value="HATPase"/>
    <property type="match status" value="1"/>
</dbReference>
<evidence type="ECO:0000256" key="9">
    <source>
        <dbReference type="ARBA" id="ARBA00022840"/>
    </source>
</evidence>
<dbReference type="InterPro" id="IPR003594">
    <property type="entry name" value="HATPase_dom"/>
</dbReference>
<keyword evidence="5" id="KW-0597">Phosphoprotein</keyword>
<keyword evidence="11 12" id="KW-0472">Membrane</keyword>
<evidence type="ECO:0000256" key="4">
    <source>
        <dbReference type="ARBA" id="ARBA00022475"/>
    </source>
</evidence>
<dbReference type="SUPFAM" id="SSF55874">
    <property type="entry name" value="ATPase domain of HSP90 chaperone/DNA topoisomerase II/histidine kinase"/>
    <property type="match status" value="1"/>
</dbReference>
<gene>
    <name evidence="15" type="ORF">GSM42_09615</name>
</gene>
<dbReference type="GO" id="GO:0005524">
    <property type="term" value="F:ATP binding"/>
    <property type="evidence" value="ECO:0007669"/>
    <property type="project" value="UniProtKB-KW"/>
</dbReference>
<proteinExistence type="predicted"/>
<evidence type="ECO:0000256" key="2">
    <source>
        <dbReference type="ARBA" id="ARBA00004651"/>
    </source>
</evidence>
<dbReference type="EC" id="2.7.13.3" evidence="3"/>
<dbReference type="Gene3D" id="1.10.287.130">
    <property type="match status" value="1"/>
</dbReference>
<dbReference type="Gene3D" id="3.30.565.10">
    <property type="entry name" value="Histidine kinase-like ATPase, C-terminal domain"/>
    <property type="match status" value="1"/>
</dbReference>
<name>A0A6I4VVU0_9BACL</name>
<comment type="catalytic activity">
    <reaction evidence="1">
        <text>ATP + protein L-histidine = ADP + protein N-phospho-L-histidine.</text>
        <dbReference type="EC" id="2.7.13.3"/>
    </reaction>
</comment>
<dbReference type="FunFam" id="1.10.287.130:FF:000001">
    <property type="entry name" value="Two-component sensor histidine kinase"/>
    <property type="match status" value="1"/>
</dbReference>
<evidence type="ECO:0000256" key="3">
    <source>
        <dbReference type="ARBA" id="ARBA00012438"/>
    </source>
</evidence>
<evidence type="ECO:0000256" key="6">
    <source>
        <dbReference type="ARBA" id="ARBA00022679"/>
    </source>
</evidence>
<evidence type="ECO:0000313" key="15">
    <source>
        <dbReference type="EMBL" id="MXQ53970.1"/>
    </source>
</evidence>
<evidence type="ECO:0000259" key="14">
    <source>
        <dbReference type="PROSITE" id="PS50885"/>
    </source>
</evidence>
<dbReference type="CDD" id="cd00082">
    <property type="entry name" value="HisKA"/>
    <property type="match status" value="1"/>
</dbReference>
<evidence type="ECO:0000256" key="5">
    <source>
        <dbReference type="ARBA" id="ARBA00022553"/>
    </source>
</evidence>
<dbReference type="Pfam" id="PF00512">
    <property type="entry name" value="HisKA"/>
    <property type="match status" value="1"/>
</dbReference>
<comment type="caution">
    <text evidence="15">The sequence shown here is derived from an EMBL/GenBank/DDBJ whole genome shotgun (WGS) entry which is preliminary data.</text>
</comment>
<evidence type="ECO:0000256" key="11">
    <source>
        <dbReference type="ARBA" id="ARBA00023136"/>
    </source>
</evidence>
<feature type="transmembrane region" description="Helical" evidence="12">
    <location>
        <begin position="46"/>
        <end position="64"/>
    </location>
</feature>
<dbReference type="InterPro" id="IPR004358">
    <property type="entry name" value="Sig_transdc_His_kin-like_C"/>
</dbReference>
<accession>A0A6I4VVU0</accession>
<dbReference type="EMBL" id="WUUL01000005">
    <property type="protein sequence ID" value="MXQ53970.1"/>
    <property type="molecule type" value="Genomic_DNA"/>
</dbReference>
<evidence type="ECO:0000313" key="16">
    <source>
        <dbReference type="Proteomes" id="UP000430692"/>
    </source>
</evidence>
<evidence type="ECO:0000256" key="10">
    <source>
        <dbReference type="ARBA" id="ARBA00023012"/>
    </source>
</evidence>
<dbReference type="PROSITE" id="PS50109">
    <property type="entry name" value="HIS_KIN"/>
    <property type="match status" value="1"/>
</dbReference>
<dbReference type="InterPro" id="IPR003661">
    <property type="entry name" value="HisK_dim/P_dom"/>
</dbReference>
<keyword evidence="10" id="KW-0902">Two-component regulatory system</keyword>
<evidence type="ECO:0000259" key="13">
    <source>
        <dbReference type="PROSITE" id="PS50109"/>
    </source>
</evidence>
<dbReference type="InterPro" id="IPR005467">
    <property type="entry name" value="His_kinase_dom"/>
</dbReference>
<dbReference type="PROSITE" id="PS50885">
    <property type="entry name" value="HAMP"/>
    <property type="match status" value="1"/>
</dbReference>
<dbReference type="InterPro" id="IPR003660">
    <property type="entry name" value="HAMP_dom"/>
</dbReference>
<sequence length="349" mass="39335">MSKGKKLLGSITGISIVVLFWSIAYWLVNLLFPILGIVTNEYVKDLLVGVLGFLLMISTIYLIGKLFHSHRDDVFHIIVDAIKQISKGNFKVKLNLDRVNKGHPFATIATSINNMAEELNEMETMRQAFISNVSHEIQSPLTSIRGFARALQNDDITQSQRSHYIEIIITESIRLSKLSDNLMKLTSLESDHPFTAKPYRLDKQLQQIILVNEPQWLAKNMTVEPILSEVEITADEDLLNQVWTNLLHNSMKFTNEHGTITISLELVGDNAIIQFEDTGAGISPKDQLHIFERFYKGDKSRNRNEAGSGLGLSIVKKIVDLHHGTIEVKSKIGKGTKISISIPSRYSKR</sequence>
<evidence type="ECO:0000256" key="7">
    <source>
        <dbReference type="ARBA" id="ARBA00022741"/>
    </source>
</evidence>
<dbReference type="GO" id="GO:0005886">
    <property type="term" value="C:plasma membrane"/>
    <property type="evidence" value="ECO:0007669"/>
    <property type="project" value="UniProtKB-SubCell"/>
</dbReference>
<feature type="domain" description="HAMP" evidence="14">
    <location>
        <begin position="78"/>
        <end position="124"/>
    </location>
</feature>
<keyword evidence="6" id="KW-0808">Transferase</keyword>
<dbReference type="InterPro" id="IPR036890">
    <property type="entry name" value="HATPase_C_sf"/>
</dbReference>
<dbReference type="Pfam" id="PF02518">
    <property type="entry name" value="HATPase_c"/>
    <property type="match status" value="1"/>
</dbReference>
<keyword evidence="9" id="KW-0067">ATP-binding</keyword>
<protein>
    <recommendedName>
        <fullName evidence="3">histidine kinase</fullName>
        <ecNumber evidence="3">2.7.13.3</ecNumber>
    </recommendedName>
</protein>
<organism evidence="15 16">
    <name type="scientific">Shimazuella alba</name>
    <dbReference type="NCBI Taxonomy" id="2690964"/>
    <lineage>
        <taxon>Bacteria</taxon>
        <taxon>Bacillati</taxon>
        <taxon>Bacillota</taxon>
        <taxon>Bacilli</taxon>
        <taxon>Bacillales</taxon>
        <taxon>Thermoactinomycetaceae</taxon>
        <taxon>Shimazuella</taxon>
    </lineage>
</organism>
<dbReference type="Proteomes" id="UP000430692">
    <property type="component" value="Unassembled WGS sequence"/>
</dbReference>
<dbReference type="RefSeq" id="WP_160801323.1">
    <property type="nucleotide sequence ID" value="NZ_WUUL01000005.1"/>
</dbReference>
<comment type="subcellular location">
    <subcellularLocation>
        <location evidence="2">Cell membrane</location>
        <topology evidence="2">Multi-pass membrane protein</topology>
    </subcellularLocation>
</comment>
<dbReference type="PANTHER" id="PTHR43711:SF1">
    <property type="entry name" value="HISTIDINE KINASE 1"/>
    <property type="match status" value="1"/>
</dbReference>
<keyword evidence="8 15" id="KW-0418">Kinase</keyword>
<keyword evidence="12" id="KW-0812">Transmembrane</keyword>
<dbReference type="PRINTS" id="PR00344">
    <property type="entry name" value="BCTRLSENSOR"/>
</dbReference>